<sequence>MAETSTIGINPMHKRPESGRRIVVALKDGRQIECRTCMVVSARGSGIVIYHKRNALDESKAVGWWPVRRGPQ</sequence>
<evidence type="ECO:0000313" key="2">
    <source>
        <dbReference type="Proteomes" id="UP001165541"/>
    </source>
</evidence>
<dbReference type="RefSeq" id="WP_251780980.1">
    <property type="nucleotide sequence ID" value="NZ_JAMKFE010000020.1"/>
</dbReference>
<evidence type="ECO:0000313" key="1">
    <source>
        <dbReference type="EMBL" id="MCM5682498.1"/>
    </source>
</evidence>
<dbReference type="EMBL" id="JAMKFE010000020">
    <property type="protein sequence ID" value="MCM5682498.1"/>
    <property type="molecule type" value="Genomic_DNA"/>
</dbReference>
<accession>A0ABT0YV68</accession>
<keyword evidence="2" id="KW-1185">Reference proteome</keyword>
<dbReference type="Proteomes" id="UP001165541">
    <property type="component" value="Unassembled WGS sequence"/>
</dbReference>
<comment type="caution">
    <text evidence="1">The sequence shown here is derived from an EMBL/GenBank/DDBJ whole genome shotgun (WGS) entry which is preliminary data.</text>
</comment>
<protein>
    <submittedName>
        <fullName evidence="1">Uncharacterized protein</fullName>
    </submittedName>
</protein>
<name>A0ABT0YV68_9BURK</name>
<organism evidence="1 2">
    <name type="scientific">Caldimonas mangrovi</name>
    <dbReference type="NCBI Taxonomy" id="2944811"/>
    <lineage>
        <taxon>Bacteria</taxon>
        <taxon>Pseudomonadati</taxon>
        <taxon>Pseudomonadota</taxon>
        <taxon>Betaproteobacteria</taxon>
        <taxon>Burkholderiales</taxon>
        <taxon>Sphaerotilaceae</taxon>
        <taxon>Caldimonas</taxon>
    </lineage>
</organism>
<gene>
    <name evidence="1" type="ORF">M8A51_23460</name>
</gene>
<reference evidence="1" key="1">
    <citation type="submission" date="2022-05" db="EMBL/GenBank/DDBJ databases">
        <title>Schlegelella sp. nov., isolated from mangrove soil.</title>
        <authorList>
            <person name="Liu Y."/>
            <person name="Ge X."/>
            <person name="Liu W."/>
        </authorList>
    </citation>
    <scope>NUCLEOTIDE SEQUENCE</scope>
    <source>
        <strain evidence="1">S2-27</strain>
    </source>
</reference>
<proteinExistence type="predicted"/>